<dbReference type="PANTHER" id="PTHR42879:SF2">
    <property type="entry name" value="3-OXOACYL-[ACYL-CARRIER-PROTEIN] REDUCTASE FABG"/>
    <property type="match status" value="1"/>
</dbReference>
<dbReference type="InterPro" id="IPR002347">
    <property type="entry name" value="SDR_fam"/>
</dbReference>
<dbReference type="AlphaFoldDB" id="A0A7Y9PG59"/>
<dbReference type="EC" id="1.1.1.100" evidence="4"/>
<dbReference type="Pfam" id="PF00106">
    <property type="entry name" value="adh_short"/>
    <property type="match status" value="1"/>
</dbReference>
<dbReference type="FunFam" id="3.40.50.720:FF:000084">
    <property type="entry name" value="Short-chain dehydrogenase reductase"/>
    <property type="match status" value="1"/>
</dbReference>
<evidence type="ECO:0000256" key="2">
    <source>
        <dbReference type="RuleBase" id="RU000363"/>
    </source>
</evidence>
<comment type="similarity">
    <text evidence="1 2">Belongs to the short-chain dehydrogenases/reductases (SDR) family.</text>
</comment>
<dbReference type="InterPro" id="IPR050259">
    <property type="entry name" value="SDR"/>
</dbReference>
<dbReference type="PANTHER" id="PTHR42879">
    <property type="entry name" value="3-OXOACYL-(ACYL-CARRIER-PROTEIN) REDUCTASE"/>
    <property type="match status" value="1"/>
</dbReference>
<keyword evidence="5" id="KW-1185">Reference proteome</keyword>
<dbReference type="InterPro" id="IPR057326">
    <property type="entry name" value="KR_dom"/>
</dbReference>
<sequence length="239" mass="24652">MKSLVGKVALVTGASAGIGRATAAALAAQGARVVVTARREERLREVCAAIAAAGGEAIYFAGDAAEESTAPGAIGLAVERFGGLDMVINNAGAGNYKNLVDTSVAEYDELMAVNMRSSFLFARHAAPVLVAQGSGVLLFISSVAGLQGYAGEAVYCAAKFAQVGFAQALDGELRKHGVKVGVICPGGVKTEFALGKGRTEESVRESVMMEPEEVAEAIVFACMQPKGARILQMTVRHMG</sequence>
<comment type="caution">
    <text evidence="4">The sequence shown here is derived from an EMBL/GenBank/DDBJ whole genome shotgun (WGS) entry which is preliminary data.</text>
</comment>
<dbReference type="InterPro" id="IPR036291">
    <property type="entry name" value="NAD(P)-bd_dom_sf"/>
</dbReference>
<dbReference type="EMBL" id="JACCCW010000001">
    <property type="protein sequence ID" value="NYF79109.1"/>
    <property type="molecule type" value="Genomic_DNA"/>
</dbReference>
<evidence type="ECO:0000313" key="4">
    <source>
        <dbReference type="EMBL" id="NYF79109.1"/>
    </source>
</evidence>
<evidence type="ECO:0000256" key="1">
    <source>
        <dbReference type="ARBA" id="ARBA00006484"/>
    </source>
</evidence>
<proteinExistence type="inferred from homology"/>
<name>A0A7Y9PG59_9BACT</name>
<dbReference type="PRINTS" id="PR00080">
    <property type="entry name" value="SDRFAMILY"/>
</dbReference>
<accession>A0A7Y9PG59</accession>
<evidence type="ECO:0000259" key="3">
    <source>
        <dbReference type="SMART" id="SM00822"/>
    </source>
</evidence>
<protein>
    <submittedName>
        <fullName evidence="4">3-oxoacyl-[acyl-carrier protein] reductase</fullName>
        <ecNumber evidence="4">1.1.1.100</ecNumber>
    </submittedName>
</protein>
<dbReference type="CDD" id="cd05233">
    <property type="entry name" value="SDR_c"/>
    <property type="match status" value="1"/>
</dbReference>
<evidence type="ECO:0000313" key="5">
    <source>
        <dbReference type="Proteomes" id="UP000589520"/>
    </source>
</evidence>
<dbReference type="SMART" id="SM00822">
    <property type="entry name" value="PKS_KR"/>
    <property type="match status" value="1"/>
</dbReference>
<dbReference type="PRINTS" id="PR00081">
    <property type="entry name" value="GDHRDH"/>
</dbReference>
<dbReference type="Proteomes" id="UP000589520">
    <property type="component" value="Unassembled WGS sequence"/>
</dbReference>
<organism evidence="4 5">
    <name type="scientific">Granulicella arctica</name>
    <dbReference type="NCBI Taxonomy" id="940613"/>
    <lineage>
        <taxon>Bacteria</taxon>
        <taxon>Pseudomonadati</taxon>
        <taxon>Acidobacteriota</taxon>
        <taxon>Terriglobia</taxon>
        <taxon>Terriglobales</taxon>
        <taxon>Acidobacteriaceae</taxon>
        <taxon>Granulicella</taxon>
    </lineage>
</organism>
<feature type="domain" description="Ketoreductase" evidence="3">
    <location>
        <begin position="7"/>
        <end position="189"/>
    </location>
</feature>
<dbReference type="SUPFAM" id="SSF51735">
    <property type="entry name" value="NAD(P)-binding Rossmann-fold domains"/>
    <property type="match status" value="1"/>
</dbReference>
<gene>
    <name evidence="4" type="ORF">HDF17_001396</name>
</gene>
<reference evidence="4 5" key="1">
    <citation type="submission" date="2020-07" db="EMBL/GenBank/DDBJ databases">
        <title>Genomic Encyclopedia of Type Strains, Phase IV (KMG-V): Genome sequencing to study the core and pangenomes of soil and plant-associated prokaryotes.</title>
        <authorList>
            <person name="Whitman W."/>
        </authorList>
    </citation>
    <scope>NUCLEOTIDE SEQUENCE [LARGE SCALE GENOMIC DNA]</scope>
    <source>
        <strain evidence="4 5">X4EP2</strain>
    </source>
</reference>
<dbReference type="RefSeq" id="WP_179489056.1">
    <property type="nucleotide sequence ID" value="NZ_JACCCW010000001.1"/>
</dbReference>
<dbReference type="Gene3D" id="3.40.50.720">
    <property type="entry name" value="NAD(P)-binding Rossmann-like Domain"/>
    <property type="match status" value="1"/>
</dbReference>
<keyword evidence="4" id="KW-0560">Oxidoreductase</keyword>
<dbReference type="GO" id="GO:0004316">
    <property type="term" value="F:3-oxoacyl-[acyl-carrier-protein] reductase (NADPH) activity"/>
    <property type="evidence" value="ECO:0007669"/>
    <property type="project" value="UniProtKB-EC"/>
</dbReference>